<evidence type="ECO:0000313" key="2">
    <source>
        <dbReference type="EMBL" id="KEZ43697.1"/>
    </source>
</evidence>
<keyword evidence="1" id="KW-1133">Transmembrane helix</keyword>
<sequence length="184" mass="19968">MAQPCLRRFPQYSRNNVLVLLSVATLLTGLVNIVAWICVLVLDLKLAGSADPAVFCILVANVVPAVTFSLVAYYMSSKSLGYLVAVGGLTSTYAFLMGILCWYLGGPEGQPNHANMRGLVASVPKASAFVHALIISFLREKLDDDPIDDEAVRGMTHVLLGISLLMLIWDIALFFFYVGLLPMS</sequence>
<keyword evidence="1" id="KW-0812">Transmembrane</keyword>
<dbReference type="HOGENOM" id="CLU_1469020_0_0_1"/>
<dbReference type="RefSeq" id="XP_016643496.1">
    <property type="nucleotide sequence ID" value="XM_016786894.1"/>
</dbReference>
<organism evidence="2 3">
    <name type="scientific">Pseudallescheria apiosperma</name>
    <name type="common">Scedosporium apiospermum</name>
    <dbReference type="NCBI Taxonomy" id="563466"/>
    <lineage>
        <taxon>Eukaryota</taxon>
        <taxon>Fungi</taxon>
        <taxon>Dikarya</taxon>
        <taxon>Ascomycota</taxon>
        <taxon>Pezizomycotina</taxon>
        <taxon>Sordariomycetes</taxon>
        <taxon>Hypocreomycetidae</taxon>
        <taxon>Microascales</taxon>
        <taxon>Microascaceae</taxon>
        <taxon>Scedosporium</taxon>
    </lineage>
</organism>
<feature type="transmembrane region" description="Helical" evidence="1">
    <location>
        <begin position="158"/>
        <end position="180"/>
    </location>
</feature>
<dbReference type="VEuPathDB" id="FungiDB:SAPIO_CDS4317"/>
<feature type="transmembrane region" description="Helical" evidence="1">
    <location>
        <begin position="116"/>
        <end position="138"/>
    </location>
</feature>
<comment type="caution">
    <text evidence="2">The sequence shown here is derived from an EMBL/GenBank/DDBJ whole genome shotgun (WGS) entry which is preliminary data.</text>
</comment>
<feature type="transmembrane region" description="Helical" evidence="1">
    <location>
        <begin position="54"/>
        <end position="74"/>
    </location>
</feature>
<gene>
    <name evidence="2" type="ORF">SAPIO_CDS4317</name>
</gene>
<dbReference type="AlphaFoldDB" id="A0A084G8N5"/>
<dbReference type="GeneID" id="27723389"/>
<feature type="transmembrane region" description="Helical" evidence="1">
    <location>
        <begin position="80"/>
        <end position="104"/>
    </location>
</feature>
<reference evidence="2 3" key="1">
    <citation type="journal article" date="2014" name="Genome Announc.">
        <title>Draft genome sequence of the pathogenic fungus Scedosporium apiospermum.</title>
        <authorList>
            <person name="Vandeputte P."/>
            <person name="Ghamrawi S."/>
            <person name="Rechenmann M."/>
            <person name="Iltis A."/>
            <person name="Giraud S."/>
            <person name="Fleury M."/>
            <person name="Thornton C."/>
            <person name="Delhaes L."/>
            <person name="Meyer W."/>
            <person name="Papon N."/>
            <person name="Bouchara J.P."/>
        </authorList>
    </citation>
    <scope>NUCLEOTIDE SEQUENCE [LARGE SCALE GENOMIC DNA]</scope>
    <source>
        <strain evidence="2 3">IHEM 14462</strain>
    </source>
</reference>
<proteinExistence type="predicted"/>
<accession>A0A084G8N5</accession>
<evidence type="ECO:0000256" key="1">
    <source>
        <dbReference type="SAM" id="Phobius"/>
    </source>
</evidence>
<protein>
    <submittedName>
        <fullName evidence="2">Uncharacterized protein</fullName>
    </submittedName>
</protein>
<keyword evidence="1" id="KW-0472">Membrane</keyword>
<dbReference type="KEGG" id="sapo:SAPIO_CDS4317"/>
<dbReference type="EMBL" id="JOWA01000091">
    <property type="protein sequence ID" value="KEZ43697.1"/>
    <property type="molecule type" value="Genomic_DNA"/>
</dbReference>
<dbReference type="Proteomes" id="UP000028545">
    <property type="component" value="Unassembled WGS sequence"/>
</dbReference>
<feature type="transmembrane region" description="Helical" evidence="1">
    <location>
        <begin position="17"/>
        <end position="42"/>
    </location>
</feature>
<name>A0A084G8N5_PSEDA</name>
<keyword evidence="3" id="KW-1185">Reference proteome</keyword>
<evidence type="ECO:0000313" key="3">
    <source>
        <dbReference type="Proteomes" id="UP000028545"/>
    </source>
</evidence>